<dbReference type="EMBL" id="SRLO01001415">
    <property type="protein sequence ID" value="TNN38034.1"/>
    <property type="molecule type" value="Genomic_DNA"/>
</dbReference>
<evidence type="ECO:0000313" key="2">
    <source>
        <dbReference type="Proteomes" id="UP000314294"/>
    </source>
</evidence>
<accession>A0A4Z2FB49</accession>
<name>A0A4Z2FB49_9TELE</name>
<protein>
    <submittedName>
        <fullName evidence="1">Uncharacterized protein</fullName>
    </submittedName>
</protein>
<comment type="caution">
    <text evidence="1">The sequence shown here is derived from an EMBL/GenBank/DDBJ whole genome shotgun (WGS) entry which is preliminary data.</text>
</comment>
<dbReference type="Proteomes" id="UP000314294">
    <property type="component" value="Unassembled WGS sequence"/>
</dbReference>
<evidence type="ECO:0000313" key="1">
    <source>
        <dbReference type="EMBL" id="TNN38034.1"/>
    </source>
</evidence>
<keyword evidence="2" id="KW-1185">Reference proteome</keyword>
<organism evidence="1 2">
    <name type="scientific">Liparis tanakae</name>
    <name type="common">Tanaka's snailfish</name>
    <dbReference type="NCBI Taxonomy" id="230148"/>
    <lineage>
        <taxon>Eukaryota</taxon>
        <taxon>Metazoa</taxon>
        <taxon>Chordata</taxon>
        <taxon>Craniata</taxon>
        <taxon>Vertebrata</taxon>
        <taxon>Euteleostomi</taxon>
        <taxon>Actinopterygii</taxon>
        <taxon>Neopterygii</taxon>
        <taxon>Teleostei</taxon>
        <taxon>Neoteleostei</taxon>
        <taxon>Acanthomorphata</taxon>
        <taxon>Eupercaria</taxon>
        <taxon>Perciformes</taxon>
        <taxon>Cottioidei</taxon>
        <taxon>Cottales</taxon>
        <taxon>Liparidae</taxon>
        <taxon>Liparis</taxon>
    </lineage>
</organism>
<proteinExistence type="predicted"/>
<sequence>MAQDTSCRANLSRKACCRVCTTSGITASMRDSDSIGRPSKTADTVEFMHMLYEEGMWADKGHVAENRKRNKAGGGAVSDATIMYMFSLGEEWWMVTDSQDHRKEPS</sequence>
<reference evidence="1 2" key="1">
    <citation type="submission" date="2019-03" db="EMBL/GenBank/DDBJ databases">
        <title>First draft genome of Liparis tanakae, snailfish: a comprehensive survey of snailfish specific genes.</title>
        <authorList>
            <person name="Kim W."/>
            <person name="Song I."/>
            <person name="Jeong J.-H."/>
            <person name="Kim D."/>
            <person name="Kim S."/>
            <person name="Ryu S."/>
            <person name="Song J.Y."/>
            <person name="Lee S.K."/>
        </authorList>
    </citation>
    <scope>NUCLEOTIDE SEQUENCE [LARGE SCALE GENOMIC DNA]</scope>
    <source>
        <tissue evidence="1">Muscle</tissue>
    </source>
</reference>
<dbReference type="AlphaFoldDB" id="A0A4Z2FB49"/>
<gene>
    <name evidence="1" type="ORF">EYF80_051801</name>
</gene>
<dbReference type="OrthoDB" id="1367865at2759"/>